<accession>A0A1S7PDA4</accession>
<dbReference type="STRING" id="1183432.AGR3A_Cc250097"/>
<evidence type="ECO:0000313" key="2">
    <source>
        <dbReference type="Proteomes" id="UP000191988"/>
    </source>
</evidence>
<keyword evidence="2" id="KW-1185">Reference proteome</keyword>
<reference evidence="2" key="1">
    <citation type="submission" date="2016-01" db="EMBL/GenBank/DDBJ databases">
        <authorList>
            <person name="Regsiter A."/>
            <person name="william w."/>
        </authorList>
    </citation>
    <scope>NUCLEOTIDE SEQUENCE [LARGE SCALE GENOMIC DNA]</scope>
    <source>
        <strain evidence="2">CFBP 6623</strain>
    </source>
</reference>
<sequence length="63" mass="7004">MAKLTEAKFAQLCAYIATNAAKWAGDALELPKDHQRPVDAKTVKRFTDEMRGRLDRLDELAGG</sequence>
<name>A0A1S7PDA4_9HYPH</name>
<dbReference type="RefSeq" id="WP_080842089.1">
    <property type="nucleotide sequence ID" value="NZ_LT009723.1"/>
</dbReference>
<dbReference type="AlphaFoldDB" id="A0A1S7PDA4"/>
<organism evidence="1 2">
    <name type="scientific">Agrobacterium tomkonis CFBP 6623</name>
    <dbReference type="NCBI Taxonomy" id="1183432"/>
    <lineage>
        <taxon>Bacteria</taxon>
        <taxon>Pseudomonadati</taxon>
        <taxon>Pseudomonadota</taxon>
        <taxon>Alphaproteobacteria</taxon>
        <taxon>Hyphomicrobiales</taxon>
        <taxon>Rhizobiaceae</taxon>
        <taxon>Rhizobium/Agrobacterium group</taxon>
        <taxon>Agrobacterium</taxon>
        <taxon>Agrobacterium tumefaciens complex</taxon>
    </lineage>
</organism>
<dbReference type="Proteomes" id="UP000191988">
    <property type="component" value="Unassembled WGS sequence"/>
</dbReference>
<evidence type="ECO:0000313" key="1">
    <source>
        <dbReference type="EMBL" id="CUX19711.1"/>
    </source>
</evidence>
<gene>
    <name evidence="1" type="ORF">AGR3A_Cc250097</name>
</gene>
<dbReference type="EMBL" id="FBWK01000018">
    <property type="protein sequence ID" value="CUX19711.1"/>
    <property type="molecule type" value="Genomic_DNA"/>
</dbReference>
<protein>
    <submittedName>
        <fullName evidence="1">Uncharacterized protein</fullName>
    </submittedName>
</protein>
<proteinExistence type="predicted"/>